<protein>
    <recommendedName>
        <fullName evidence="4">F-box domain-containing protein</fullName>
    </recommendedName>
</protein>
<dbReference type="InterPro" id="IPR015943">
    <property type="entry name" value="WD40/YVTN_repeat-like_dom_sf"/>
</dbReference>
<evidence type="ECO:0000313" key="2">
    <source>
        <dbReference type="EMBL" id="KEY73401.1"/>
    </source>
</evidence>
<dbReference type="HOGENOM" id="CLU_015893_1_0_1"/>
<keyword evidence="3" id="KW-1185">Reference proteome</keyword>
<dbReference type="AlphaFoldDB" id="A0A084B772"/>
<name>A0A084B772_STACB</name>
<sequence length="594" mass="65404">MEPTSLGSLPDDLLLDIVEQLRTAHDAASLSASSSRTHAFMLQRGWRTFVKARFPTLDIPSNETTQWNRVADRLTYLDRCWDKRGIFLNFFTEQGQPRHGRRARPGGQSVPFHPVVHARLLEPSDDELVAWGVGEDLVVRRRSGDGKSADEWNRIRGQSGGYAAGSGDVTAVAVVERHHQPQVVVGRAMGNLELLSLDKDTFGQQGQSLTLHHPSGVSPGKQAVTWVDWQDHGSLLASCRGSQLMLYDVADSHRRELDPVALFDASEQASTGTPGNEDPFLRCARFLSGDVVACALGGSRDPLRWIKIQPTGFTPLHGAATPRDASEDVKKTTVRAIHPVAPGYNETLLLSAWDDGSYRLFDSRTPSHADAVYRDRFQPYQAGSSLLVYGRERFVAGSNHSPDLRLFDFRQPKSYHHFDGLSCPDALPYSSAGGQGQAPTAAAGAPERCDDQRGAACSWHARTRHDDWRPDATLHIGSYAIYDRVFSLAKASDASSTFYCGLQGAVVEANLMLGEHATAENTKRTVPPGWEVGPVQGRISLQETGVARCKDGELAHDGIIGIQRLWHQKHHRHPQNRLVRPSAHNPLDSSFYNT</sequence>
<dbReference type="EMBL" id="KL647853">
    <property type="protein sequence ID" value="KEY73401.1"/>
    <property type="molecule type" value="Genomic_DNA"/>
</dbReference>
<dbReference type="Gene3D" id="2.130.10.10">
    <property type="entry name" value="YVTN repeat-like/Quinoprotein amine dehydrogenase"/>
    <property type="match status" value="1"/>
</dbReference>
<evidence type="ECO:0000256" key="1">
    <source>
        <dbReference type="SAM" id="MobiDB-lite"/>
    </source>
</evidence>
<proteinExistence type="predicted"/>
<dbReference type="OrthoDB" id="1259151at2759"/>
<reference evidence="2 3" key="1">
    <citation type="journal article" date="2014" name="BMC Genomics">
        <title>Comparative genome sequencing reveals chemotype-specific gene clusters in the toxigenic black mold Stachybotrys.</title>
        <authorList>
            <person name="Semeiks J."/>
            <person name="Borek D."/>
            <person name="Otwinowski Z."/>
            <person name="Grishin N.V."/>
        </authorList>
    </citation>
    <scope>NUCLEOTIDE SEQUENCE [LARGE SCALE GENOMIC DNA]</scope>
    <source>
        <strain evidence="3">CBS 109288 / IBT 7711</strain>
    </source>
</reference>
<evidence type="ECO:0000313" key="3">
    <source>
        <dbReference type="Proteomes" id="UP000028045"/>
    </source>
</evidence>
<feature type="region of interest" description="Disordered" evidence="1">
    <location>
        <begin position="571"/>
        <end position="594"/>
    </location>
</feature>
<accession>A0A084B772</accession>
<dbReference type="SUPFAM" id="SSF50978">
    <property type="entry name" value="WD40 repeat-like"/>
    <property type="match status" value="1"/>
</dbReference>
<organism evidence="2 3">
    <name type="scientific">Stachybotrys chartarum (strain CBS 109288 / IBT 7711)</name>
    <name type="common">Toxic black mold</name>
    <name type="synonym">Stilbospora chartarum</name>
    <dbReference type="NCBI Taxonomy" id="1280523"/>
    <lineage>
        <taxon>Eukaryota</taxon>
        <taxon>Fungi</taxon>
        <taxon>Dikarya</taxon>
        <taxon>Ascomycota</taxon>
        <taxon>Pezizomycotina</taxon>
        <taxon>Sordariomycetes</taxon>
        <taxon>Hypocreomycetidae</taxon>
        <taxon>Hypocreales</taxon>
        <taxon>Stachybotryaceae</taxon>
        <taxon>Stachybotrys</taxon>
    </lineage>
</organism>
<evidence type="ECO:0008006" key="4">
    <source>
        <dbReference type="Google" id="ProtNLM"/>
    </source>
</evidence>
<gene>
    <name evidence="2" type="ORF">S7711_01512</name>
</gene>
<dbReference type="Proteomes" id="UP000028045">
    <property type="component" value="Unassembled WGS sequence"/>
</dbReference>
<dbReference type="InterPro" id="IPR036322">
    <property type="entry name" value="WD40_repeat_dom_sf"/>
</dbReference>